<dbReference type="GO" id="GO:0016765">
    <property type="term" value="F:transferase activity, transferring alkyl or aryl (other than methyl) groups"/>
    <property type="evidence" value="ECO:0007669"/>
    <property type="project" value="InterPro"/>
</dbReference>
<keyword evidence="8" id="KW-1185">Reference proteome</keyword>
<dbReference type="CDD" id="cd13961">
    <property type="entry name" value="PT_UbiA_DGGGPS"/>
    <property type="match status" value="1"/>
</dbReference>
<dbReference type="Proteomes" id="UP000307602">
    <property type="component" value="Unassembled WGS sequence"/>
</dbReference>
<feature type="transmembrane region" description="Helical" evidence="6">
    <location>
        <begin position="286"/>
        <end position="303"/>
    </location>
</feature>
<comment type="caution">
    <text evidence="7">The sequence shown here is derived from an EMBL/GenBank/DDBJ whole genome shotgun (WGS) entry which is preliminary data.</text>
</comment>
<reference evidence="7 8" key="1">
    <citation type="submission" date="2019-04" db="EMBL/GenBank/DDBJ databases">
        <authorList>
            <person name="Liu A."/>
        </authorList>
    </citation>
    <scope>NUCLEOTIDE SEQUENCE [LARGE SCALE GENOMIC DNA]</scope>
    <source>
        <strain evidence="7 8">RZ03</strain>
    </source>
</reference>
<dbReference type="InterPro" id="IPR050475">
    <property type="entry name" value="Prenyltransferase_related"/>
</dbReference>
<dbReference type="InterPro" id="IPR000537">
    <property type="entry name" value="UbiA_prenyltransferase"/>
</dbReference>
<dbReference type="PANTHER" id="PTHR42723">
    <property type="entry name" value="CHLOROPHYLL SYNTHASE"/>
    <property type="match status" value="1"/>
</dbReference>
<dbReference type="RefSeq" id="WP_135874702.1">
    <property type="nucleotide sequence ID" value="NZ_SRSO01000001.1"/>
</dbReference>
<dbReference type="Pfam" id="PF01040">
    <property type="entry name" value="UbiA"/>
    <property type="match status" value="1"/>
</dbReference>
<evidence type="ECO:0000256" key="5">
    <source>
        <dbReference type="ARBA" id="ARBA00023136"/>
    </source>
</evidence>
<gene>
    <name evidence="7" type="ORF">EM932_01390</name>
</gene>
<organism evidence="7 8">
    <name type="scientific">Flavivirga rizhaonensis</name>
    <dbReference type="NCBI Taxonomy" id="2559571"/>
    <lineage>
        <taxon>Bacteria</taxon>
        <taxon>Pseudomonadati</taxon>
        <taxon>Bacteroidota</taxon>
        <taxon>Flavobacteriia</taxon>
        <taxon>Flavobacteriales</taxon>
        <taxon>Flavobacteriaceae</taxon>
        <taxon>Flavivirga</taxon>
    </lineage>
</organism>
<evidence type="ECO:0000256" key="3">
    <source>
        <dbReference type="ARBA" id="ARBA00022692"/>
    </source>
</evidence>
<evidence type="ECO:0000256" key="2">
    <source>
        <dbReference type="ARBA" id="ARBA00022475"/>
    </source>
</evidence>
<feature type="transmembrane region" description="Helical" evidence="6">
    <location>
        <begin position="168"/>
        <end position="190"/>
    </location>
</feature>
<accession>A0A4S1E469</accession>
<feature type="transmembrane region" description="Helical" evidence="6">
    <location>
        <begin position="111"/>
        <end position="128"/>
    </location>
</feature>
<feature type="transmembrane region" description="Helical" evidence="6">
    <location>
        <begin position="86"/>
        <end position="105"/>
    </location>
</feature>
<feature type="transmembrane region" description="Helical" evidence="6">
    <location>
        <begin position="135"/>
        <end position="156"/>
    </location>
</feature>
<sequence length="306" mass="34222">MNFLNLIRWKNLLMIALVQLLIKYAFLEPFGAQTSLTSIGIILLILATISIAAAGNIINDIYDVDTDLVNKPNKLIIGKSISEKTAYNLFIAFNVIGVGLGFYVSHLVGKSPFFSIFVIISALLYVYATYLKRTLLIGNIIISVLVALSVIIVGVFELLPPITPQNQQIQLAFFKVIFNYAVFAFIINLLREIAKDIEDIDGDHKAGMNTLPIAIGRERATKVLFVLSLVPLFIITLYTINELYKNQIAVLYAILLIIGPLLYISIKTFSATTKKDHHHISNILKLVMLFGMLSLLLYKYIFLHNA</sequence>
<evidence type="ECO:0000313" key="8">
    <source>
        <dbReference type="Proteomes" id="UP000307602"/>
    </source>
</evidence>
<proteinExistence type="predicted"/>
<evidence type="ECO:0000256" key="6">
    <source>
        <dbReference type="SAM" id="Phobius"/>
    </source>
</evidence>
<keyword evidence="3 6" id="KW-0812">Transmembrane</keyword>
<keyword evidence="5 6" id="KW-0472">Membrane</keyword>
<dbReference type="Gene3D" id="1.10.357.140">
    <property type="entry name" value="UbiA prenyltransferase"/>
    <property type="match status" value="1"/>
</dbReference>
<feature type="transmembrane region" description="Helical" evidence="6">
    <location>
        <begin position="223"/>
        <end position="241"/>
    </location>
</feature>
<dbReference type="AlphaFoldDB" id="A0A4S1E469"/>
<keyword evidence="4 6" id="KW-1133">Transmembrane helix</keyword>
<evidence type="ECO:0000256" key="1">
    <source>
        <dbReference type="ARBA" id="ARBA00004141"/>
    </source>
</evidence>
<keyword evidence="2" id="KW-1003">Cell membrane</keyword>
<feature type="transmembrane region" description="Helical" evidence="6">
    <location>
        <begin position="37"/>
        <end position="58"/>
    </location>
</feature>
<evidence type="ECO:0000256" key="4">
    <source>
        <dbReference type="ARBA" id="ARBA00022989"/>
    </source>
</evidence>
<dbReference type="InterPro" id="IPR044878">
    <property type="entry name" value="UbiA_sf"/>
</dbReference>
<keyword evidence="7" id="KW-0808">Transferase</keyword>
<name>A0A4S1E469_9FLAO</name>
<dbReference type="NCBIfam" id="NF009512">
    <property type="entry name" value="PRK12872.1-1"/>
    <property type="match status" value="1"/>
</dbReference>
<evidence type="ECO:0000313" key="7">
    <source>
        <dbReference type="EMBL" id="TGV04802.1"/>
    </source>
</evidence>
<dbReference type="OrthoDB" id="9811562at2"/>
<feature type="transmembrane region" description="Helical" evidence="6">
    <location>
        <begin position="247"/>
        <end position="266"/>
    </location>
</feature>
<protein>
    <submittedName>
        <fullName evidence="7">Prenyltransferase</fullName>
    </submittedName>
</protein>
<dbReference type="Gene3D" id="1.20.120.1780">
    <property type="entry name" value="UbiA prenyltransferase"/>
    <property type="match status" value="1"/>
</dbReference>
<comment type="subcellular location">
    <subcellularLocation>
        <location evidence="1">Membrane</location>
        <topology evidence="1">Multi-pass membrane protein</topology>
    </subcellularLocation>
</comment>
<dbReference type="GO" id="GO:0016020">
    <property type="term" value="C:membrane"/>
    <property type="evidence" value="ECO:0007669"/>
    <property type="project" value="UniProtKB-SubCell"/>
</dbReference>
<dbReference type="PANTHER" id="PTHR42723:SF1">
    <property type="entry name" value="CHLOROPHYLL SYNTHASE, CHLOROPLASTIC"/>
    <property type="match status" value="1"/>
</dbReference>
<dbReference type="EMBL" id="SRSO01000001">
    <property type="protein sequence ID" value="TGV04802.1"/>
    <property type="molecule type" value="Genomic_DNA"/>
</dbReference>